<organism evidence="3 4">
    <name type="scientific">Isoalcanivorax beigongshangi</name>
    <dbReference type="NCBI Taxonomy" id="3238810"/>
    <lineage>
        <taxon>Bacteria</taxon>
        <taxon>Pseudomonadati</taxon>
        <taxon>Pseudomonadota</taxon>
        <taxon>Gammaproteobacteria</taxon>
        <taxon>Oceanospirillales</taxon>
        <taxon>Alcanivoracaceae</taxon>
        <taxon>Isoalcanivorax</taxon>
    </lineage>
</organism>
<evidence type="ECO:0000313" key="4">
    <source>
        <dbReference type="Proteomes" id="UP001562065"/>
    </source>
</evidence>
<keyword evidence="2" id="KW-0472">Membrane</keyword>
<keyword evidence="2" id="KW-0812">Transmembrane</keyword>
<feature type="transmembrane region" description="Helical" evidence="2">
    <location>
        <begin position="42"/>
        <end position="61"/>
    </location>
</feature>
<keyword evidence="1" id="KW-0175">Coiled coil</keyword>
<feature type="coiled-coil region" evidence="1">
    <location>
        <begin position="90"/>
        <end position="140"/>
    </location>
</feature>
<sequence length="145" mass="16264">MRKTVLLAMLATIALIWAFSIPVMRYFFPWPEDAGAFGDMFGAVNALFSGLAFAGVIYALILQERDSRISDAQFKKNMELSGLSGQIMAYSALLQECDAALQRYERWENTSNAGDYRSVKERVRASARGYRGELEKLAEKIAQYG</sequence>
<accession>A0ABV4ACX5</accession>
<reference evidence="3 4" key="1">
    <citation type="submission" date="2024-07" db="EMBL/GenBank/DDBJ databases">
        <authorList>
            <person name="Ren Q."/>
        </authorList>
    </citation>
    <scope>NUCLEOTIDE SEQUENCE [LARGE SCALE GENOMIC DNA]</scope>
    <source>
        <strain evidence="3 4">REN37</strain>
    </source>
</reference>
<dbReference type="EMBL" id="JBGCUO010000001">
    <property type="protein sequence ID" value="MEY1660692.1"/>
    <property type="molecule type" value="Genomic_DNA"/>
</dbReference>
<dbReference type="RefSeq" id="WP_369453937.1">
    <property type="nucleotide sequence ID" value="NZ_JBGCUO010000001.1"/>
</dbReference>
<evidence type="ECO:0000313" key="3">
    <source>
        <dbReference type="EMBL" id="MEY1660692.1"/>
    </source>
</evidence>
<gene>
    <name evidence="3" type="ORF">AB5I84_00850</name>
</gene>
<proteinExistence type="predicted"/>
<protein>
    <submittedName>
        <fullName evidence="3">Uncharacterized protein</fullName>
    </submittedName>
</protein>
<keyword evidence="4" id="KW-1185">Reference proteome</keyword>
<evidence type="ECO:0000256" key="2">
    <source>
        <dbReference type="SAM" id="Phobius"/>
    </source>
</evidence>
<name>A0ABV4ACX5_9GAMM</name>
<comment type="caution">
    <text evidence="3">The sequence shown here is derived from an EMBL/GenBank/DDBJ whole genome shotgun (WGS) entry which is preliminary data.</text>
</comment>
<dbReference type="Proteomes" id="UP001562065">
    <property type="component" value="Unassembled WGS sequence"/>
</dbReference>
<keyword evidence="2" id="KW-1133">Transmembrane helix</keyword>
<evidence type="ECO:0000256" key="1">
    <source>
        <dbReference type="SAM" id="Coils"/>
    </source>
</evidence>